<feature type="transmembrane region" description="Helical" evidence="7">
    <location>
        <begin position="12"/>
        <end position="33"/>
    </location>
</feature>
<dbReference type="PROSITE" id="PS50111">
    <property type="entry name" value="CHEMOTAXIS_TRANSDUC_2"/>
    <property type="match status" value="1"/>
</dbReference>
<dbReference type="CDD" id="cd06225">
    <property type="entry name" value="HAMP"/>
    <property type="match status" value="1"/>
</dbReference>
<keyword evidence="11" id="KW-1185">Reference proteome</keyword>
<keyword evidence="3 5" id="KW-0807">Transducer</keyword>
<feature type="transmembrane region" description="Helical" evidence="7">
    <location>
        <begin position="313"/>
        <end position="333"/>
    </location>
</feature>
<keyword evidence="1 7" id="KW-0812">Transmembrane</keyword>
<proteinExistence type="inferred from homology"/>
<dbReference type="Pfam" id="PF00015">
    <property type="entry name" value="MCPsignal"/>
    <property type="match status" value="1"/>
</dbReference>
<dbReference type="PANTHER" id="PTHR32089:SF112">
    <property type="entry name" value="LYSOZYME-LIKE PROTEIN-RELATED"/>
    <property type="match status" value="1"/>
</dbReference>
<feature type="region of interest" description="Disordered" evidence="6">
    <location>
        <begin position="681"/>
        <end position="706"/>
    </location>
</feature>
<dbReference type="Pfam" id="PF08376">
    <property type="entry name" value="NIT"/>
    <property type="match status" value="1"/>
</dbReference>
<dbReference type="PROSITE" id="PS50885">
    <property type="entry name" value="HAMP"/>
    <property type="match status" value="1"/>
</dbReference>
<evidence type="ECO:0000256" key="6">
    <source>
        <dbReference type="SAM" id="MobiDB-lite"/>
    </source>
</evidence>
<evidence type="ECO:0000256" key="4">
    <source>
        <dbReference type="ARBA" id="ARBA00029447"/>
    </source>
</evidence>
<dbReference type="InterPro" id="IPR013587">
    <property type="entry name" value="Nitrate/nitrite_sensing"/>
</dbReference>
<accession>A0ABY5PDE1</accession>
<keyword evidence="2 7" id="KW-1133">Transmembrane helix</keyword>
<dbReference type="Gene3D" id="6.10.340.10">
    <property type="match status" value="1"/>
</dbReference>
<dbReference type="PANTHER" id="PTHR32089">
    <property type="entry name" value="METHYL-ACCEPTING CHEMOTAXIS PROTEIN MCPB"/>
    <property type="match status" value="1"/>
</dbReference>
<gene>
    <name evidence="10" type="ORF">LRS13_18525</name>
</gene>
<evidence type="ECO:0000313" key="10">
    <source>
        <dbReference type="EMBL" id="UUY02666.1"/>
    </source>
</evidence>
<feature type="domain" description="HAMP" evidence="9">
    <location>
        <begin position="358"/>
        <end position="408"/>
    </location>
</feature>
<sequence>MSWKIADLSVRAKLAAMLAVPLLGLIAFGLVAIDQKRTVANQAAAIEDLTGLAGATGAFLHESQRERGLTSLQLNGADVGEDLQSQRAKTDKALTTLREQTEGTADAQPAALRDRATRLVKETSELRDLREQVDAGAIPAREAVGWYTATHGLALDAVGEIAGASDDPALAGDLDAYVAYLGAKEAAGIERATLAAGLRNGAWPDAATLQGFVSAVAVQTARLHTFDLTATPQARAFAERTVAGDEVAQATKIREGALAGLTADTVTGAKPAAWFAAQTARIDRMKQVEDRLAKDLVTEAADIRAAATRDVRLYALLVLAAIAAGLGIAFVVARQLRRAVATVLDRLRTLSGEDVPSVARGITAMADGDLTVTAQASTAPIARPGRDEIGQIGSAVNDIADGTGQMAHAYNETRATLASMLEQVSATAQTVSSSSQEMAATSQEAGTATGEIAHAITDMAHGAERQVRMVESARQTAEEVVSATEMAAQGAQRTAGSADEARTAATEGGEAVARVTEAMRGVREASEEATRSIQGLGAKSDAIGGIIATIRAIAEQTNLLALNAAIEAARAGERGRGFAVVAEEVRKLAEESQDAARSIGELVTEIQHETNDAVTVVERGARRSEESGVIVEDARQAFERIGASVEDVSGQVADIVAAAERIAGAAQAMRESMEEVAAVSEEASASTQQVSASTEETSASAQQIAGSAASLASTAAELENLASRFRVA</sequence>
<dbReference type="Proteomes" id="UP001058860">
    <property type="component" value="Chromosome"/>
</dbReference>
<dbReference type="PRINTS" id="PR00260">
    <property type="entry name" value="CHEMTRNSDUCR"/>
</dbReference>
<evidence type="ECO:0000256" key="2">
    <source>
        <dbReference type="ARBA" id="ARBA00022989"/>
    </source>
</evidence>
<dbReference type="EMBL" id="CP088295">
    <property type="protein sequence ID" value="UUY02666.1"/>
    <property type="molecule type" value="Genomic_DNA"/>
</dbReference>
<dbReference type="SMART" id="SM00304">
    <property type="entry name" value="HAMP"/>
    <property type="match status" value="2"/>
</dbReference>
<protein>
    <submittedName>
        <fullName evidence="10">Methyl-accepting chemotaxis protein</fullName>
    </submittedName>
</protein>
<evidence type="ECO:0000256" key="5">
    <source>
        <dbReference type="PROSITE-ProRule" id="PRU00284"/>
    </source>
</evidence>
<reference evidence="11" key="1">
    <citation type="submission" date="2021-11" db="EMBL/GenBank/DDBJ databases">
        <title>Cultivation dependent microbiological survey of springs from the worlds oldest radium mine currently devoted to the extraction of radon-saturated water.</title>
        <authorList>
            <person name="Kapinusova G."/>
            <person name="Smrhova T."/>
            <person name="Strejcek M."/>
            <person name="Suman J."/>
            <person name="Jani K."/>
            <person name="Pajer P."/>
            <person name="Uhlik O."/>
        </authorList>
    </citation>
    <scope>NUCLEOTIDE SEQUENCE [LARGE SCALE GENOMIC DNA]</scope>
    <source>
        <strain evidence="11">J379</strain>
    </source>
</reference>
<dbReference type="RefSeq" id="WP_353863189.1">
    <property type="nucleotide sequence ID" value="NZ_CP088295.1"/>
</dbReference>
<dbReference type="InterPro" id="IPR004090">
    <property type="entry name" value="Chemotax_Me-accpt_rcpt"/>
</dbReference>
<evidence type="ECO:0000259" key="9">
    <source>
        <dbReference type="PROSITE" id="PS50885"/>
    </source>
</evidence>
<dbReference type="SUPFAM" id="SSF58104">
    <property type="entry name" value="Methyl-accepting chemotaxis protein (MCP) signaling domain"/>
    <property type="match status" value="1"/>
</dbReference>
<name>A0ABY5PDE1_9ACTN</name>
<organism evidence="10 11">
    <name type="scientific">Svornostia abyssi</name>
    <dbReference type="NCBI Taxonomy" id="2898438"/>
    <lineage>
        <taxon>Bacteria</taxon>
        <taxon>Bacillati</taxon>
        <taxon>Actinomycetota</taxon>
        <taxon>Thermoleophilia</taxon>
        <taxon>Solirubrobacterales</taxon>
        <taxon>Baekduiaceae</taxon>
        <taxon>Svornostia</taxon>
    </lineage>
</organism>
<dbReference type="InterPro" id="IPR004089">
    <property type="entry name" value="MCPsignal_dom"/>
</dbReference>
<evidence type="ECO:0000256" key="7">
    <source>
        <dbReference type="SAM" id="Phobius"/>
    </source>
</evidence>
<dbReference type="Gene3D" id="1.10.287.950">
    <property type="entry name" value="Methyl-accepting chemotaxis protein"/>
    <property type="match status" value="1"/>
</dbReference>
<keyword evidence="7" id="KW-0472">Membrane</keyword>
<dbReference type="InterPro" id="IPR003660">
    <property type="entry name" value="HAMP_dom"/>
</dbReference>
<evidence type="ECO:0000313" key="11">
    <source>
        <dbReference type="Proteomes" id="UP001058860"/>
    </source>
</evidence>
<evidence type="ECO:0000256" key="1">
    <source>
        <dbReference type="ARBA" id="ARBA00022692"/>
    </source>
</evidence>
<dbReference type="SMART" id="SM00283">
    <property type="entry name" value="MA"/>
    <property type="match status" value="1"/>
</dbReference>
<evidence type="ECO:0000259" key="8">
    <source>
        <dbReference type="PROSITE" id="PS50111"/>
    </source>
</evidence>
<evidence type="ECO:0000256" key="3">
    <source>
        <dbReference type="ARBA" id="ARBA00023224"/>
    </source>
</evidence>
<feature type="domain" description="Methyl-accepting transducer" evidence="8">
    <location>
        <begin position="441"/>
        <end position="691"/>
    </location>
</feature>
<comment type="similarity">
    <text evidence="4">Belongs to the methyl-accepting chemotaxis (MCP) protein family.</text>
</comment>